<evidence type="ECO:0000256" key="11">
    <source>
        <dbReference type="SAM" id="SignalP"/>
    </source>
</evidence>
<evidence type="ECO:0000256" key="9">
    <source>
        <dbReference type="HAMAP-Rule" id="MF_01924"/>
    </source>
</evidence>
<comment type="similarity">
    <text evidence="9 10">Belongs to the peptidase M15D family.</text>
</comment>
<dbReference type="GO" id="GO:0008237">
    <property type="term" value="F:metallopeptidase activity"/>
    <property type="evidence" value="ECO:0007669"/>
    <property type="project" value="UniProtKB-KW"/>
</dbReference>
<dbReference type="STRING" id="502025.Hoch_2451"/>
<feature type="binding site" evidence="9">
    <location>
        <position position="146"/>
    </location>
    <ligand>
        <name>Zn(2+)</name>
        <dbReference type="ChEBI" id="CHEBI:29105"/>
        <note>catalytic</note>
    </ligand>
</feature>
<dbReference type="KEGG" id="hoh:Hoch_2451"/>
<feature type="binding site" evidence="9">
    <location>
        <position position="139"/>
    </location>
    <ligand>
        <name>Zn(2+)</name>
        <dbReference type="ChEBI" id="CHEBI:29105"/>
        <note>catalytic</note>
    </ligand>
</feature>
<keyword evidence="13" id="KW-1185">Reference proteome</keyword>
<feature type="site" description="Transition state stabilizer" evidence="9">
    <location>
        <position position="109"/>
    </location>
</feature>
<evidence type="ECO:0000256" key="2">
    <source>
        <dbReference type="ARBA" id="ARBA00022670"/>
    </source>
</evidence>
<evidence type="ECO:0000313" key="12">
    <source>
        <dbReference type="EMBL" id="ACY14987.1"/>
    </source>
</evidence>
<dbReference type="OrthoDB" id="9801430at2"/>
<evidence type="ECO:0000256" key="4">
    <source>
        <dbReference type="ARBA" id="ARBA00022801"/>
    </source>
</evidence>
<gene>
    <name evidence="12" type="ordered locus">Hoch_2451</name>
</gene>
<protein>
    <recommendedName>
        <fullName evidence="9 10">D-alanyl-D-alanine dipeptidase</fullName>
        <shortName evidence="9 10">D-Ala-D-Ala dipeptidase</shortName>
        <ecNumber evidence="9 10">3.4.13.22</ecNumber>
    </recommendedName>
</protein>
<dbReference type="SUPFAM" id="SSF55166">
    <property type="entry name" value="Hedgehog/DD-peptidase"/>
    <property type="match status" value="1"/>
</dbReference>
<dbReference type="EC" id="3.4.13.22" evidence="9 10"/>
<name>D0LKD9_HALO1</name>
<evidence type="ECO:0000256" key="6">
    <source>
        <dbReference type="ARBA" id="ARBA00022997"/>
    </source>
</evidence>
<evidence type="ECO:0000256" key="8">
    <source>
        <dbReference type="ARBA" id="ARBA00023316"/>
    </source>
</evidence>
<keyword evidence="4 9" id="KW-0378">Hydrolase</keyword>
<dbReference type="HOGENOM" id="CLU_060744_1_0_7"/>
<evidence type="ECO:0000256" key="7">
    <source>
        <dbReference type="ARBA" id="ARBA00023049"/>
    </source>
</evidence>
<dbReference type="HAMAP" id="MF_01924">
    <property type="entry name" value="A_A_dipeptidase"/>
    <property type="match status" value="1"/>
</dbReference>
<evidence type="ECO:0000256" key="1">
    <source>
        <dbReference type="ARBA" id="ARBA00001362"/>
    </source>
</evidence>
<dbReference type="PANTHER" id="PTHR43126">
    <property type="entry name" value="D-ALANYL-D-ALANINE DIPEPTIDASE"/>
    <property type="match status" value="1"/>
</dbReference>
<reference evidence="12 13" key="1">
    <citation type="journal article" date="2010" name="Stand. Genomic Sci.">
        <title>Complete genome sequence of Haliangium ochraceum type strain (SMP-2).</title>
        <authorList>
            <consortium name="US DOE Joint Genome Institute (JGI-PGF)"/>
            <person name="Ivanova N."/>
            <person name="Daum C."/>
            <person name="Lang E."/>
            <person name="Abt B."/>
            <person name="Kopitz M."/>
            <person name="Saunders E."/>
            <person name="Lapidus A."/>
            <person name="Lucas S."/>
            <person name="Glavina Del Rio T."/>
            <person name="Nolan M."/>
            <person name="Tice H."/>
            <person name="Copeland A."/>
            <person name="Cheng J.F."/>
            <person name="Chen F."/>
            <person name="Bruce D."/>
            <person name="Goodwin L."/>
            <person name="Pitluck S."/>
            <person name="Mavromatis K."/>
            <person name="Pati A."/>
            <person name="Mikhailova N."/>
            <person name="Chen A."/>
            <person name="Palaniappan K."/>
            <person name="Land M."/>
            <person name="Hauser L."/>
            <person name="Chang Y.J."/>
            <person name="Jeffries C.D."/>
            <person name="Detter J.C."/>
            <person name="Brettin T."/>
            <person name="Rohde M."/>
            <person name="Goker M."/>
            <person name="Bristow J."/>
            <person name="Markowitz V."/>
            <person name="Eisen J.A."/>
            <person name="Hugenholtz P."/>
            <person name="Kyrpides N.C."/>
            <person name="Klenk H.P."/>
        </authorList>
    </citation>
    <scope>NUCLEOTIDE SEQUENCE [LARGE SCALE GENOMIC DNA]</scope>
    <source>
        <strain evidence="13">DSM 14365 / CIP 107738 / JCM 11303 / AJ 13395 / SMP-2</strain>
    </source>
</reference>
<keyword evidence="7 9" id="KW-0482">Metalloprotease</keyword>
<evidence type="ECO:0000256" key="10">
    <source>
        <dbReference type="PIRNR" id="PIRNR026671"/>
    </source>
</evidence>
<evidence type="ECO:0000256" key="3">
    <source>
        <dbReference type="ARBA" id="ARBA00022723"/>
    </source>
</evidence>
<dbReference type="PANTHER" id="PTHR43126:SF1">
    <property type="entry name" value="D-ALANYL-D-ALANINE DIPEPTIDASE"/>
    <property type="match status" value="1"/>
</dbReference>
<accession>D0LKD9</accession>
<dbReference type="InterPro" id="IPR000755">
    <property type="entry name" value="A_A_dipeptidase"/>
</dbReference>
<evidence type="ECO:0000313" key="13">
    <source>
        <dbReference type="Proteomes" id="UP000001880"/>
    </source>
</evidence>
<dbReference type="GO" id="GO:0160237">
    <property type="term" value="F:D-Ala-D-Ala dipeptidase activity"/>
    <property type="evidence" value="ECO:0007669"/>
    <property type="project" value="UniProtKB-EC"/>
</dbReference>
<dbReference type="GO" id="GO:0008270">
    <property type="term" value="F:zinc ion binding"/>
    <property type="evidence" value="ECO:0007669"/>
    <property type="project" value="UniProtKB-UniRule"/>
</dbReference>
<dbReference type="EMBL" id="CP001804">
    <property type="protein sequence ID" value="ACY14987.1"/>
    <property type="molecule type" value="Genomic_DNA"/>
</dbReference>
<feature type="binding site" evidence="9">
    <location>
        <position position="213"/>
    </location>
    <ligand>
        <name>Zn(2+)</name>
        <dbReference type="ChEBI" id="CHEBI:29105"/>
        <note>catalytic</note>
    </ligand>
</feature>
<keyword evidence="8 10" id="KW-0961">Cell wall biogenesis/degradation</keyword>
<keyword evidence="5 9" id="KW-0862">Zinc</keyword>
<dbReference type="GO" id="GO:0006508">
    <property type="term" value="P:proteolysis"/>
    <property type="evidence" value="ECO:0007669"/>
    <property type="project" value="UniProtKB-KW"/>
</dbReference>
<dbReference type="PIRSF" id="PIRSF026671">
    <property type="entry name" value="AA_dipeptidase"/>
    <property type="match status" value="1"/>
</dbReference>
<comment type="function">
    <text evidence="9 10">Catalyzes hydrolysis of the D-alanyl-D-alanine dipeptide.</text>
</comment>
<dbReference type="eggNOG" id="COG2173">
    <property type="taxonomic scope" value="Bacteria"/>
</dbReference>
<feature type="chain" id="PRO_5003010193" description="D-alanyl-D-alanine dipeptidase" evidence="11">
    <location>
        <begin position="30"/>
        <end position="230"/>
    </location>
</feature>
<comment type="cofactor">
    <cofactor evidence="9">
        <name>Zn(2+)</name>
        <dbReference type="ChEBI" id="CHEBI:29105"/>
    </cofactor>
    <text evidence="9">Binds 1 zinc ion per subunit.</text>
</comment>
<dbReference type="Pfam" id="PF01427">
    <property type="entry name" value="Peptidase_M15"/>
    <property type="match status" value="1"/>
</dbReference>
<dbReference type="InterPro" id="IPR009045">
    <property type="entry name" value="Zn_M74/Hedgehog-like"/>
</dbReference>
<organism evidence="12 13">
    <name type="scientific">Haliangium ochraceum (strain DSM 14365 / JCM 11303 / SMP-2)</name>
    <dbReference type="NCBI Taxonomy" id="502025"/>
    <lineage>
        <taxon>Bacteria</taxon>
        <taxon>Pseudomonadati</taxon>
        <taxon>Myxococcota</taxon>
        <taxon>Polyangia</taxon>
        <taxon>Haliangiales</taxon>
        <taxon>Kofleriaceae</taxon>
        <taxon>Haliangium</taxon>
    </lineage>
</organism>
<comment type="catalytic activity">
    <reaction evidence="1 9 10">
        <text>D-alanyl-D-alanine + H2O = 2 D-alanine</text>
        <dbReference type="Rhea" id="RHEA:20661"/>
        <dbReference type="ChEBI" id="CHEBI:15377"/>
        <dbReference type="ChEBI" id="CHEBI:57416"/>
        <dbReference type="ChEBI" id="CHEBI:57822"/>
        <dbReference type="EC" id="3.4.13.22"/>
    </reaction>
</comment>
<feature type="active site" description="Proton donor/acceptor" evidence="9">
    <location>
        <position position="210"/>
    </location>
</feature>
<proteinExistence type="inferred from homology"/>
<evidence type="ECO:0000256" key="5">
    <source>
        <dbReference type="ARBA" id="ARBA00022833"/>
    </source>
</evidence>
<keyword evidence="11" id="KW-0732">Signal</keyword>
<dbReference type="Proteomes" id="UP000001880">
    <property type="component" value="Chromosome"/>
</dbReference>
<dbReference type="RefSeq" id="WP_012827595.1">
    <property type="nucleotide sequence ID" value="NC_013440.1"/>
</dbReference>
<dbReference type="Gene3D" id="3.30.1380.10">
    <property type="match status" value="1"/>
</dbReference>
<dbReference type="GO" id="GO:0071555">
    <property type="term" value="P:cell wall organization"/>
    <property type="evidence" value="ECO:0007669"/>
    <property type="project" value="UniProtKB-KW"/>
</dbReference>
<sequence>MFALSPHVRAGVATLVTLLLSAAAPAARADTVAETLAAQPGLVDAGARVPELQIDLRYATAENFLGRAVYGNLATCYLRPRAAAMLARAQALLMAEHPDWRLRVYDCTRPRSVQRAMWALVEGTPQQRYVADPARGSMHNFGCAVDITLATRSGEELDMGTPFDHFGPRARPDREAALLARGALSAEQVAHRRALRRVMRRAGFRVLASEWWHFECGARRRVLRDYAPVP</sequence>
<dbReference type="AlphaFoldDB" id="D0LKD9"/>
<feature type="signal peptide" evidence="11">
    <location>
        <begin position="1"/>
        <end position="29"/>
    </location>
</feature>
<keyword evidence="3 9" id="KW-0479">Metal-binding</keyword>
<keyword evidence="2 9" id="KW-0645">Protease</keyword>
<keyword evidence="6 9" id="KW-0224">Dipeptidase</keyword>